<dbReference type="Proteomes" id="UP000474159">
    <property type="component" value="Unassembled WGS sequence"/>
</dbReference>
<evidence type="ECO:0000259" key="6">
    <source>
        <dbReference type="PROSITE" id="PS50123"/>
    </source>
</evidence>
<accession>A0A6L3SPP8</accession>
<dbReference type="AlphaFoldDB" id="A0A6L3SPP8"/>
<dbReference type="SUPFAM" id="SSF47757">
    <property type="entry name" value="Chemotaxis receptor methyltransferase CheR, N-terminal domain"/>
    <property type="match status" value="1"/>
</dbReference>
<dbReference type="InterPro" id="IPR029063">
    <property type="entry name" value="SAM-dependent_MTases_sf"/>
</dbReference>
<evidence type="ECO:0000313" key="7">
    <source>
        <dbReference type="EMBL" id="KAB1071855.1"/>
    </source>
</evidence>
<keyword evidence="5" id="KW-0949">S-adenosyl-L-methionine</keyword>
<dbReference type="InterPro" id="IPR011990">
    <property type="entry name" value="TPR-like_helical_dom_sf"/>
</dbReference>
<dbReference type="InterPro" id="IPR022642">
    <property type="entry name" value="CheR_C"/>
</dbReference>
<evidence type="ECO:0000256" key="4">
    <source>
        <dbReference type="ARBA" id="ARBA00022679"/>
    </source>
</evidence>
<dbReference type="PANTHER" id="PTHR24422">
    <property type="entry name" value="CHEMOTAXIS PROTEIN METHYLTRANSFERASE"/>
    <property type="match status" value="1"/>
</dbReference>
<dbReference type="EMBL" id="VZZK01000052">
    <property type="protein sequence ID" value="KAB1071855.1"/>
    <property type="molecule type" value="Genomic_DNA"/>
</dbReference>
<evidence type="ECO:0000313" key="8">
    <source>
        <dbReference type="Proteomes" id="UP000474159"/>
    </source>
</evidence>
<protein>
    <recommendedName>
        <fullName evidence="2">protein-glutamate O-methyltransferase</fullName>
        <ecNumber evidence="2">2.1.1.80</ecNumber>
    </recommendedName>
</protein>
<proteinExistence type="predicted"/>
<keyword evidence="8" id="KW-1185">Reference proteome</keyword>
<dbReference type="Gene3D" id="1.10.155.10">
    <property type="entry name" value="Chemotaxis receptor methyltransferase CheR, N-terminal domain"/>
    <property type="match status" value="1"/>
</dbReference>
<comment type="catalytic activity">
    <reaction evidence="1">
        <text>L-glutamyl-[protein] + S-adenosyl-L-methionine = [protein]-L-glutamate 5-O-methyl ester + S-adenosyl-L-homocysteine</text>
        <dbReference type="Rhea" id="RHEA:24452"/>
        <dbReference type="Rhea" id="RHEA-COMP:10208"/>
        <dbReference type="Rhea" id="RHEA-COMP:10311"/>
        <dbReference type="ChEBI" id="CHEBI:29973"/>
        <dbReference type="ChEBI" id="CHEBI:57856"/>
        <dbReference type="ChEBI" id="CHEBI:59789"/>
        <dbReference type="ChEBI" id="CHEBI:82795"/>
        <dbReference type="EC" id="2.1.1.80"/>
    </reaction>
</comment>
<evidence type="ECO:0000256" key="1">
    <source>
        <dbReference type="ARBA" id="ARBA00001541"/>
    </source>
</evidence>
<dbReference type="PANTHER" id="PTHR24422:SF19">
    <property type="entry name" value="CHEMOTAXIS PROTEIN METHYLTRANSFERASE"/>
    <property type="match status" value="1"/>
</dbReference>
<gene>
    <name evidence="7" type="ORF">F6X53_28810</name>
</gene>
<dbReference type="EC" id="2.1.1.80" evidence="2"/>
<organism evidence="7 8">
    <name type="scientific">Methylobacterium soli</name>
    <dbReference type="NCBI Taxonomy" id="553447"/>
    <lineage>
        <taxon>Bacteria</taxon>
        <taxon>Pseudomonadati</taxon>
        <taxon>Pseudomonadota</taxon>
        <taxon>Alphaproteobacteria</taxon>
        <taxon>Hyphomicrobiales</taxon>
        <taxon>Methylobacteriaceae</taxon>
        <taxon>Methylobacterium</taxon>
    </lineage>
</organism>
<dbReference type="Gene3D" id="1.25.40.10">
    <property type="entry name" value="Tetratricopeptide repeat domain"/>
    <property type="match status" value="1"/>
</dbReference>
<dbReference type="GO" id="GO:0008983">
    <property type="term" value="F:protein-glutamate O-methyltransferase activity"/>
    <property type="evidence" value="ECO:0007669"/>
    <property type="project" value="UniProtKB-EC"/>
</dbReference>
<dbReference type="InterPro" id="IPR000780">
    <property type="entry name" value="CheR_MeTrfase"/>
</dbReference>
<keyword evidence="3 7" id="KW-0489">Methyltransferase</keyword>
<evidence type="ECO:0000256" key="5">
    <source>
        <dbReference type="ARBA" id="ARBA00022691"/>
    </source>
</evidence>
<dbReference type="GO" id="GO:0032259">
    <property type="term" value="P:methylation"/>
    <property type="evidence" value="ECO:0007669"/>
    <property type="project" value="UniProtKB-KW"/>
</dbReference>
<feature type="domain" description="CheR-type methyltransferase" evidence="6">
    <location>
        <begin position="3"/>
        <end position="295"/>
    </location>
</feature>
<name>A0A6L3SPP8_9HYPH</name>
<dbReference type="Pfam" id="PF01739">
    <property type="entry name" value="CheR"/>
    <property type="match status" value="1"/>
</dbReference>
<dbReference type="OrthoDB" id="9816309at2"/>
<dbReference type="SUPFAM" id="SSF48452">
    <property type="entry name" value="TPR-like"/>
    <property type="match status" value="1"/>
</dbReference>
<dbReference type="CDD" id="cd02440">
    <property type="entry name" value="AdoMet_MTases"/>
    <property type="match status" value="1"/>
</dbReference>
<evidence type="ECO:0000256" key="2">
    <source>
        <dbReference type="ARBA" id="ARBA00012534"/>
    </source>
</evidence>
<sequence length="503" mass="54882">MRRIARRNPHDDPGYAALKAQIIARTGHHYYVDKDDLLFDRLCRRFKACGVPDSAAYLAYLHERSTGAAEWAALEAEITIGETFFFRYAEQFEALRDTILPGLIAERQPELALKIWSAGCSTGAEPYSLAILLHELLGAALPDWHVAITGTDISHAALATARAAEYGRWAMRTLPPEERQRYFLRLPAAPGPAREGTYSLRPEYRRMVRFERQNLMSLVEAGAPAAVAEYDLILCRNVLIYFHADTVAAIVRALARRLRPGGWLLIGHAEPNPAFAGWLTPVNLPGTVAYRRREDGPVLLPGLSLPPWSQFQPGPVRPPLLLDPVPPPVPAPMPPAVPVPAHPPALPAQLGPDLTAPIRVPPDLVGDALPLPPDEILARIRALADAGETAEAWRSTRAALSETPTDARLRFYEGLLARSLGRDAEAERSLRAALYLDRTFVMAHYHLGLLLASVGRLPAARRALDNAAGLAQALLPESPVPEGDGAKARQVAESARLARAGLS</sequence>
<dbReference type="PROSITE" id="PS50123">
    <property type="entry name" value="CHER"/>
    <property type="match status" value="1"/>
</dbReference>
<dbReference type="InterPro" id="IPR050903">
    <property type="entry name" value="Bact_Chemotaxis_MeTrfase"/>
</dbReference>
<dbReference type="InterPro" id="IPR036804">
    <property type="entry name" value="CheR_N_sf"/>
</dbReference>
<dbReference type="SUPFAM" id="SSF53335">
    <property type="entry name" value="S-adenosyl-L-methionine-dependent methyltransferases"/>
    <property type="match status" value="1"/>
</dbReference>
<keyword evidence="4 7" id="KW-0808">Transferase</keyword>
<dbReference type="RefSeq" id="WP_151004832.1">
    <property type="nucleotide sequence ID" value="NZ_BPQY01000066.1"/>
</dbReference>
<dbReference type="Gene3D" id="3.40.50.150">
    <property type="entry name" value="Vaccinia Virus protein VP39"/>
    <property type="match status" value="1"/>
</dbReference>
<dbReference type="SMART" id="SM00138">
    <property type="entry name" value="MeTrc"/>
    <property type="match status" value="1"/>
</dbReference>
<evidence type="ECO:0000256" key="3">
    <source>
        <dbReference type="ARBA" id="ARBA00022603"/>
    </source>
</evidence>
<reference evidence="7 8" key="1">
    <citation type="submission" date="2019-09" db="EMBL/GenBank/DDBJ databases">
        <title>YIM 48816 draft genome.</title>
        <authorList>
            <person name="Jiang L."/>
        </authorList>
    </citation>
    <scope>NUCLEOTIDE SEQUENCE [LARGE SCALE GENOMIC DNA]</scope>
    <source>
        <strain evidence="7 8">YIM 48816</strain>
    </source>
</reference>
<dbReference type="PRINTS" id="PR00996">
    <property type="entry name" value="CHERMTFRASE"/>
</dbReference>
<comment type="caution">
    <text evidence="7">The sequence shown here is derived from an EMBL/GenBank/DDBJ whole genome shotgun (WGS) entry which is preliminary data.</text>
</comment>